<comment type="caution">
    <text evidence="1">The sequence shown here is derived from an EMBL/GenBank/DDBJ whole genome shotgun (WGS) entry which is preliminary data.</text>
</comment>
<reference evidence="1 2" key="1">
    <citation type="submission" date="2020-05" db="EMBL/GenBank/DDBJ databases">
        <title>Horizontal transmission and recombination maintain forever young bacterial symbiont genomes.</title>
        <authorList>
            <person name="Russell S.L."/>
            <person name="Pepper-Tunick E."/>
            <person name="Svedberg J."/>
            <person name="Byrne A."/>
            <person name="Ruelas Castillo J."/>
            <person name="Vollmers C."/>
            <person name="Beinart R.A."/>
            <person name="Corbett-Detig R."/>
        </authorList>
    </citation>
    <scope>NUCLEOTIDE SEQUENCE [LARGE SCALE GENOMIC DNA]</scope>
    <source>
        <strain evidence="1">455</strain>
    </source>
</reference>
<gene>
    <name evidence="1" type="ORF">H0A76_12730</name>
</gene>
<name>A0A853F546_9GAMM</name>
<accession>A0A853F546</accession>
<dbReference type="EMBL" id="JACCHT010000007">
    <property type="protein sequence ID" value="NYT28636.1"/>
    <property type="molecule type" value="Genomic_DNA"/>
</dbReference>
<sequence>MFFWEKIGVIVESGLEIKGRIKFLRYPFQNPFFSAIVLQSMHYLGSEPQRIKEISPAIFAKPKPTI</sequence>
<protein>
    <submittedName>
        <fullName evidence="1">Uncharacterized protein</fullName>
    </submittedName>
</protein>
<evidence type="ECO:0000313" key="2">
    <source>
        <dbReference type="Proteomes" id="UP000568751"/>
    </source>
</evidence>
<proteinExistence type="predicted"/>
<evidence type="ECO:0000313" key="1">
    <source>
        <dbReference type="EMBL" id="NYT28636.1"/>
    </source>
</evidence>
<dbReference type="AlphaFoldDB" id="A0A853F546"/>
<dbReference type="Proteomes" id="UP000568751">
    <property type="component" value="Unassembled WGS sequence"/>
</dbReference>
<organism evidence="1 2">
    <name type="scientific">Candidatus Thiodubiliella endoseptemdiera</name>
    <dbReference type="NCBI Taxonomy" id="2738886"/>
    <lineage>
        <taxon>Bacteria</taxon>
        <taxon>Pseudomonadati</taxon>
        <taxon>Pseudomonadota</taxon>
        <taxon>Gammaproteobacteria</taxon>
        <taxon>Candidatus Pseudothioglobaceae</taxon>
        <taxon>Candidatus Thiodubiliella</taxon>
    </lineage>
</organism>